<keyword evidence="2" id="KW-0547">Nucleotide-binding</keyword>
<dbReference type="GO" id="GO:0004674">
    <property type="term" value="F:protein serine/threonine kinase activity"/>
    <property type="evidence" value="ECO:0007669"/>
    <property type="project" value="InterPro"/>
</dbReference>
<name>A0A8S1NY99_PARPR</name>
<sequence length="598" mass="71947">MNEYCFYDYVIQLDKKIGQGQFGIVVECYHKFKYKNIELCAKIVQNNANIDESMMKEIQILKKIKSINNPHLIIVYDVFEAENNFFIIMERCSGGELKHLIEQKKSQKQLLKTSEIIDFIYQFIDGYQVLYNNNIMHRDIKPQNIFVDKLQQYKIGDLGAGRILEDVKIKGDYTKIGSPIYSSPQILSLREFSSQTDVYSFGMVIYQLTFLEFPFRPVMTELQKFILSIQKQRFSLNNQPLKNEGIQREKDEIQFLIENMLVYDESQRITWEKLFERIRKDVVYEQFRSKYEDAQLLNTIIDWEQKNKKKQVKEAKMLQEATKLFQQQGSNIKFPNFIPQTSQLERKRSPVSQYLRIQYFKVVVIDQALNQLQEVINQKKLHLQLIEYFLLISSIYGYYCNLLKNIEAIHKGDYNQLSEHIRDQKDKEQQNLQAINEYQQLKTEDDLRIIEQCSQKLQELSALSTQVVSQTITKINEQKIRFQTLCDLREVLFKFSTYINYYKYWEFIRKFFNSYLQRKFNENLNSDLQQFPDQLLLFMVYMYELCNLEEKHKQIELFKENKILIIPKQSYTRQDAILYLEQKRSEQQYQQINQHQFY</sequence>
<accession>A0A8S1NY99</accession>
<dbReference type="GO" id="GO:0005776">
    <property type="term" value="C:autophagosome"/>
    <property type="evidence" value="ECO:0007669"/>
    <property type="project" value="TreeGrafter"/>
</dbReference>
<dbReference type="GO" id="GO:0005829">
    <property type="term" value="C:cytosol"/>
    <property type="evidence" value="ECO:0007669"/>
    <property type="project" value="TreeGrafter"/>
</dbReference>
<dbReference type="PANTHER" id="PTHR24348:SF22">
    <property type="entry name" value="NON-SPECIFIC SERINE_THREONINE PROTEIN KINASE"/>
    <property type="match status" value="1"/>
</dbReference>
<dbReference type="GO" id="GO:0010506">
    <property type="term" value="P:regulation of autophagy"/>
    <property type="evidence" value="ECO:0007669"/>
    <property type="project" value="InterPro"/>
</dbReference>
<keyword evidence="3" id="KW-0418">Kinase</keyword>
<dbReference type="EMBL" id="CAJJDM010000099">
    <property type="protein sequence ID" value="CAD8094655.1"/>
    <property type="molecule type" value="Genomic_DNA"/>
</dbReference>
<evidence type="ECO:0000313" key="7">
    <source>
        <dbReference type="Proteomes" id="UP000688137"/>
    </source>
</evidence>
<dbReference type="GO" id="GO:0016020">
    <property type="term" value="C:membrane"/>
    <property type="evidence" value="ECO:0007669"/>
    <property type="project" value="TreeGrafter"/>
</dbReference>
<dbReference type="InterPro" id="IPR045269">
    <property type="entry name" value="Atg1-like"/>
</dbReference>
<organism evidence="6 7">
    <name type="scientific">Paramecium primaurelia</name>
    <dbReference type="NCBI Taxonomy" id="5886"/>
    <lineage>
        <taxon>Eukaryota</taxon>
        <taxon>Sar</taxon>
        <taxon>Alveolata</taxon>
        <taxon>Ciliophora</taxon>
        <taxon>Intramacronucleata</taxon>
        <taxon>Oligohymenophorea</taxon>
        <taxon>Peniculida</taxon>
        <taxon>Parameciidae</taxon>
        <taxon>Paramecium</taxon>
    </lineage>
</organism>
<dbReference type="SMART" id="SM00220">
    <property type="entry name" value="S_TKc"/>
    <property type="match status" value="1"/>
</dbReference>
<evidence type="ECO:0000313" key="6">
    <source>
        <dbReference type="EMBL" id="CAD8094655.1"/>
    </source>
</evidence>
<keyword evidence="4" id="KW-0067">ATP-binding</keyword>
<dbReference type="Proteomes" id="UP000688137">
    <property type="component" value="Unassembled WGS sequence"/>
</dbReference>
<comment type="caution">
    <text evidence="6">The sequence shown here is derived from an EMBL/GenBank/DDBJ whole genome shotgun (WGS) entry which is preliminary data.</text>
</comment>
<gene>
    <name evidence="6" type="ORF">PPRIM_AZ9-3.1.T0960136</name>
</gene>
<dbReference type="AlphaFoldDB" id="A0A8S1NY99"/>
<dbReference type="PROSITE" id="PS00108">
    <property type="entry name" value="PROTEIN_KINASE_ST"/>
    <property type="match status" value="1"/>
</dbReference>
<dbReference type="PROSITE" id="PS50011">
    <property type="entry name" value="PROTEIN_KINASE_DOM"/>
    <property type="match status" value="1"/>
</dbReference>
<dbReference type="InterPro" id="IPR008271">
    <property type="entry name" value="Ser/Thr_kinase_AS"/>
</dbReference>
<dbReference type="CDD" id="cd00180">
    <property type="entry name" value="PKc"/>
    <property type="match status" value="1"/>
</dbReference>
<keyword evidence="1" id="KW-0808">Transferase</keyword>
<dbReference type="GO" id="GO:0000407">
    <property type="term" value="C:phagophore assembly site"/>
    <property type="evidence" value="ECO:0007669"/>
    <property type="project" value="TreeGrafter"/>
</dbReference>
<dbReference type="OMA" id="NIDESMM"/>
<dbReference type="InterPro" id="IPR000719">
    <property type="entry name" value="Prot_kinase_dom"/>
</dbReference>
<dbReference type="Pfam" id="PF00069">
    <property type="entry name" value="Pkinase"/>
    <property type="match status" value="1"/>
</dbReference>
<keyword evidence="7" id="KW-1185">Reference proteome</keyword>
<evidence type="ECO:0000256" key="2">
    <source>
        <dbReference type="ARBA" id="ARBA00022741"/>
    </source>
</evidence>
<evidence type="ECO:0000256" key="4">
    <source>
        <dbReference type="ARBA" id="ARBA00022840"/>
    </source>
</evidence>
<proteinExistence type="predicted"/>
<dbReference type="GO" id="GO:0005524">
    <property type="term" value="F:ATP binding"/>
    <property type="evidence" value="ECO:0007669"/>
    <property type="project" value="UniProtKB-KW"/>
</dbReference>
<dbReference type="FunFam" id="1.10.510.10:FF:001794">
    <property type="entry name" value="Uncharacterized protein"/>
    <property type="match status" value="1"/>
</dbReference>
<dbReference type="GO" id="GO:0000045">
    <property type="term" value="P:autophagosome assembly"/>
    <property type="evidence" value="ECO:0007669"/>
    <property type="project" value="TreeGrafter"/>
</dbReference>
<evidence type="ECO:0000259" key="5">
    <source>
        <dbReference type="PROSITE" id="PS50011"/>
    </source>
</evidence>
<feature type="domain" description="Protein kinase" evidence="5">
    <location>
        <begin position="11"/>
        <end position="287"/>
    </location>
</feature>
<dbReference type="PANTHER" id="PTHR24348">
    <property type="entry name" value="SERINE/THREONINE-PROTEIN KINASE UNC-51-RELATED"/>
    <property type="match status" value="1"/>
</dbReference>
<evidence type="ECO:0000256" key="1">
    <source>
        <dbReference type="ARBA" id="ARBA00022679"/>
    </source>
</evidence>
<evidence type="ECO:0000256" key="3">
    <source>
        <dbReference type="ARBA" id="ARBA00022777"/>
    </source>
</evidence>
<protein>
    <recommendedName>
        <fullName evidence="5">Protein kinase domain-containing protein</fullName>
    </recommendedName>
</protein>
<reference evidence="6" key="1">
    <citation type="submission" date="2021-01" db="EMBL/GenBank/DDBJ databases">
        <authorList>
            <consortium name="Genoscope - CEA"/>
            <person name="William W."/>
        </authorList>
    </citation>
    <scope>NUCLEOTIDE SEQUENCE</scope>
</reference>